<feature type="compositionally biased region" description="Acidic residues" evidence="15">
    <location>
        <begin position="3953"/>
        <end position="3963"/>
    </location>
</feature>
<dbReference type="Gene3D" id="1.20.58.1120">
    <property type="match status" value="1"/>
</dbReference>
<dbReference type="SMART" id="SM00382">
    <property type="entry name" value="AAA"/>
    <property type="match status" value="2"/>
</dbReference>
<dbReference type="Gene3D" id="1.10.8.1220">
    <property type="match status" value="1"/>
</dbReference>
<feature type="domain" description="AAA+ ATPase" evidence="16">
    <location>
        <begin position="2439"/>
        <end position="2590"/>
    </location>
</feature>
<comment type="similarity">
    <text evidence="2">Belongs to the dynein heavy chain family.</text>
</comment>
<feature type="compositionally biased region" description="Low complexity" evidence="15">
    <location>
        <begin position="1138"/>
        <end position="1151"/>
    </location>
</feature>
<dbReference type="Pfam" id="PF08385">
    <property type="entry name" value="DHC_N1"/>
    <property type="match status" value="1"/>
</dbReference>
<dbReference type="InterPro" id="IPR024743">
    <property type="entry name" value="Dynein_HC_stalk"/>
</dbReference>
<keyword evidence="10" id="KW-0969">Cilium</keyword>
<dbReference type="PANTHER" id="PTHR46961">
    <property type="entry name" value="DYNEIN HEAVY CHAIN 1, AXONEMAL-LIKE PROTEIN"/>
    <property type="match status" value="1"/>
</dbReference>
<evidence type="ECO:0000259" key="16">
    <source>
        <dbReference type="SMART" id="SM00382"/>
    </source>
</evidence>
<evidence type="ECO:0000256" key="6">
    <source>
        <dbReference type="ARBA" id="ARBA00022741"/>
    </source>
</evidence>
<evidence type="ECO:0000256" key="9">
    <source>
        <dbReference type="ARBA" id="ARBA00023054"/>
    </source>
</evidence>
<feature type="coiled-coil region" evidence="14">
    <location>
        <begin position="3325"/>
        <end position="3359"/>
    </location>
</feature>
<feature type="region of interest" description="Disordered" evidence="15">
    <location>
        <begin position="4893"/>
        <end position="4939"/>
    </location>
</feature>
<dbReference type="Gene3D" id="1.20.140.100">
    <property type="entry name" value="Dynein heavy chain, N-terminal domain 2"/>
    <property type="match status" value="1"/>
</dbReference>
<feature type="region of interest" description="Disordered" evidence="15">
    <location>
        <begin position="675"/>
        <end position="694"/>
    </location>
</feature>
<feature type="region of interest" description="Disordered" evidence="15">
    <location>
        <begin position="4951"/>
        <end position="5277"/>
    </location>
</feature>
<feature type="region of interest" description="Disordered" evidence="15">
    <location>
        <begin position="1533"/>
        <end position="1563"/>
    </location>
</feature>
<feature type="compositionally biased region" description="Basic and acidic residues" evidence="15">
    <location>
        <begin position="5150"/>
        <end position="5163"/>
    </location>
</feature>
<feature type="region of interest" description="Disordered" evidence="15">
    <location>
        <begin position="1112"/>
        <end position="1151"/>
    </location>
</feature>
<dbReference type="Pfam" id="PF18199">
    <property type="entry name" value="Dynein_C"/>
    <property type="match status" value="1"/>
</dbReference>
<comment type="caution">
    <text evidence="17">The sequence shown here is derived from an EMBL/GenBank/DDBJ whole genome shotgun (WGS) entry which is preliminary data.</text>
</comment>
<dbReference type="InterPro" id="IPR024317">
    <property type="entry name" value="Dynein_heavy_chain_D4_dom"/>
</dbReference>
<dbReference type="GO" id="GO:0051959">
    <property type="term" value="F:dynein light intermediate chain binding"/>
    <property type="evidence" value="ECO:0007669"/>
    <property type="project" value="InterPro"/>
</dbReference>
<keyword evidence="3" id="KW-0963">Cytoplasm</keyword>
<evidence type="ECO:0000313" key="17">
    <source>
        <dbReference type="EMBL" id="PVD27607.1"/>
    </source>
</evidence>
<evidence type="ECO:0000256" key="12">
    <source>
        <dbReference type="ARBA" id="ARBA00023212"/>
    </source>
</evidence>
<feature type="compositionally biased region" description="Basic and acidic residues" evidence="15">
    <location>
        <begin position="3991"/>
        <end position="4004"/>
    </location>
</feature>
<feature type="compositionally biased region" description="Basic and acidic residues" evidence="15">
    <location>
        <begin position="3551"/>
        <end position="3565"/>
    </location>
</feature>
<feature type="region of interest" description="Disordered" evidence="15">
    <location>
        <begin position="3945"/>
        <end position="4021"/>
    </location>
</feature>
<feature type="compositionally biased region" description="Acidic residues" evidence="15">
    <location>
        <begin position="4957"/>
        <end position="4978"/>
    </location>
</feature>
<evidence type="ECO:0000256" key="1">
    <source>
        <dbReference type="ARBA" id="ARBA00004430"/>
    </source>
</evidence>
<dbReference type="PANTHER" id="PTHR46961:SF21">
    <property type="entry name" value="LOW QUALITY PROTEIN: DYNEIN BETA CHAIN, FLAGELLAR OUTER ARM-LIKE"/>
    <property type="match status" value="1"/>
</dbReference>
<keyword evidence="7" id="KW-0067">ATP-binding</keyword>
<dbReference type="Pfam" id="PF17857">
    <property type="entry name" value="AAA_lid_1"/>
    <property type="match status" value="1"/>
</dbReference>
<evidence type="ECO:0000256" key="10">
    <source>
        <dbReference type="ARBA" id="ARBA00023069"/>
    </source>
</evidence>
<evidence type="ECO:0000256" key="7">
    <source>
        <dbReference type="ARBA" id="ARBA00022840"/>
    </source>
</evidence>
<evidence type="ECO:0000256" key="15">
    <source>
        <dbReference type="SAM" id="MobiDB-lite"/>
    </source>
</evidence>
<dbReference type="Gene3D" id="1.20.1270.280">
    <property type="match status" value="1"/>
</dbReference>
<feature type="region of interest" description="Disordered" evidence="15">
    <location>
        <begin position="13"/>
        <end position="33"/>
    </location>
</feature>
<evidence type="ECO:0000313" key="18">
    <source>
        <dbReference type="Proteomes" id="UP000245119"/>
    </source>
</evidence>
<gene>
    <name evidence="17" type="ORF">C0Q70_12771</name>
</gene>
<evidence type="ECO:0000256" key="2">
    <source>
        <dbReference type="ARBA" id="ARBA00008887"/>
    </source>
</evidence>
<feature type="compositionally biased region" description="Basic and acidic residues" evidence="15">
    <location>
        <begin position="5193"/>
        <end position="5211"/>
    </location>
</feature>
<keyword evidence="12" id="KW-0206">Cytoskeleton</keyword>
<organism evidence="17 18">
    <name type="scientific">Pomacea canaliculata</name>
    <name type="common">Golden apple snail</name>
    <dbReference type="NCBI Taxonomy" id="400727"/>
    <lineage>
        <taxon>Eukaryota</taxon>
        <taxon>Metazoa</taxon>
        <taxon>Spiralia</taxon>
        <taxon>Lophotrochozoa</taxon>
        <taxon>Mollusca</taxon>
        <taxon>Gastropoda</taxon>
        <taxon>Caenogastropoda</taxon>
        <taxon>Architaenioglossa</taxon>
        <taxon>Ampullarioidea</taxon>
        <taxon>Ampullariidae</taxon>
        <taxon>Pomacea</taxon>
    </lineage>
</organism>
<feature type="region of interest" description="Disordered" evidence="15">
    <location>
        <begin position="3492"/>
        <end position="3620"/>
    </location>
</feature>
<dbReference type="Pfam" id="PF12781">
    <property type="entry name" value="AAA_9"/>
    <property type="match status" value="1"/>
</dbReference>
<dbReference type="Pfam" id="PF12780">
    <property type="entry name" value="AAA_8"/>
    <property type="match status" value="1"/>
</dbReference>
<proteinExistence type="inferred from homology"/>
<dbReference type="GO" id="GO:0005930">
    <property type="term" value="C:axoneme"/>
    <property type="evidence" value="ECO:0007669"/>
    <property type="project" value="UniProtKB-SubCell"/>
</dbReference>
<feature type="compositionally biased region" description="Acidic residues" evidence="15">
    <location>
        <begin position="3493"/>
        <end position="3505"/>
    </location>
</feature>
<dbReference type="InterPro" id="IPR041466">
    <property type="entry name" value="Dynein_AAA5_ext"/>
</dbReference>
<dbReference type="InterPro" id="IPR026983">
    <property type="entry name" value="DHC"/>
</dbReference>
<keyword evidence="13" id="KW-0966">Cell projection</keyword>
<keyword evidence="4" id="KW-0493">Microtubule</keyword>
<feature type="compositionally biased region" description="Acidic residues" evidence="15">
    <location>
        <begin position="5138"/>
        <end position="5149"/>
    </location>
</feature>
<feature type="compositionally biased region" description="Basic and acidic residues" evidence="15">
    <location>
        <begin position="3532"/>
        <end position="3541"/>
    </location>
</feature>
<dbReference type="STRING" id="400727.A0A2T7P2F4"/>
<feature type="compositionally biased region" description="Basic and acidic residues" evidence="15">
    <location>
        <begin position="683"/>
        <end position="694"/>
    </location>
</feature>
<dbReference type="InterPro" id="IPR041228">
    <property type="entry name" value="Dynein_C"/>
</dbReference>
<evidence type="ECO:0000256" key="4">
    <source>
        <dbReference type="ARBA" id="ARBA00022701"/>
    </source>
</evidence>
<keyword evidence="11" id="KW-0505">Motor protein</keyword>
<dbReference type="Gene3D" id="1.20.920.20">
    <property type="match status" value="1"/>
</dbReference>
<dbReference type="GO" id="GO:0005874">
    <property type="term" value="C:microtubule"/>
    <property type="evidence" value="ECO:0007669"/>
    <property type="project" value="UniProtKB-KW"/>
</dbReference>
<feature type="domain" description="AAA+ ATPase" evidence="16">
    <location>
        <begin position="2092"/>
        <end position="2230"/>
    </location>
</feature>
<protein>
    <recommendedName>
        <fullName evidence="16">AAA+ ATPase domain-containing protein</fullName>
    </recommendedName>
</protein>
<dbReference type="InterPro" id="IPR004273">
    <property type="entry name" value="Dynein_heavy_D6_P-loop"/>
</dbReference>
<keyword evidence="18" id="KW-1185">Reference proteome</keyword>
<dbReference type="InterPro" id="IPR035706">
    <property type="entry name" value="AAA_9"/>
</dbReference>
<feature type="coiled-coil region" evidence="14">
    <location>
        <begin position="886"/>
        <end position="920"/>
    </location>
</feature>
<dbReference type="Gene3D" id="1.10.8.710">
    <property type="match status" value="1"/>
</dbReference>
<dbReference type="InterPro" id="IPR003593">
    <property type="entry name" value="AAA+_ATPase"/>
</dbReference>
<dbReference type="GO" id="GO:0005524">
    <property type="term" value="F:ATP binding"/>
    <property type="evidence" value="ECO:0007669"/>
    <property type="project" value="UniProtKB-KW"/>
</dbReference>
<dbReference type="InterPro" id="IPR043160">
    <property type="entry name" value="Dynein_C_barrel"/>
</dbReference>
<dbReference type="Gene3D" id="1.10.287.2620">
    <property type="match status" value="1"/>
</dbReference>
<dbReference type="GO" id="GO:0031514">
    <property type="term" value="C:motile cilium"/>
    <property type="evidence" value="ECO:0007669"/>
    <property type="project" value="UniProtKB-ARBA"/>
</dbReference>
<keyword evidence="5" id="KW-0677">Repeat</keyword>
<dbReference type="Pfam" id="PF08393">
    <property type="entry name" value="DHC_N2"/>
    <property type="match status" value="1"/>
</dbReference>
<evidence type="ECO:0000256" key="13">
    <source>
        <dbReference type="ARBA" id="ARBA00023273"/>
    </source>
</evidence>
<dbReference type="Pfam" id="PF03028">
    <property type="entry name" value="Dynein_heavy"/>
    <property type="match status" value="1"/>
</dbReference>
<name>A0A2T7P2F4_POMCA</name>
<dbReference type="Proteomes" id="UP000245119">
    <property type="component" value="Linkage Group LG7"/>
</dbReference>
<dbReference type="InterPro" id="IPR035699">
    <property type="entry name" value="AAA_6"/>
</dbReference>
<feature type="compositionally biased region" description="Polar residues" evidence="15">
    <location>
        <begin position="4893"/>
        <end position="4904"/>
    </location>
</feature>
<accession>A0A2T7P2F4</accession>
<keyword evidence="9 14" id="KW-0175">Coiled coil</keyword>
<dbReference type="Pfam" id="PF12777">
    <property type="entry name" value="MT"/>
    <property type="match status" value="1"/>
</dbReference>
<dbReference type="Gene3D" id="1.10.472.130">
    <property type="match status" value="1"/>
</dbReference>
<sequence>MYGPHAYKPRYGLPTLDAESSSASDEDDLMTDSPWPPRNAPCFDLLNNFMERCNDVLELVETTRHFRLLAGAAEVGGAGSMSLDAMVKEIHQKYTQAMQDFFSVVDNVLSIDGTQSFEQAFFKFRTVVKSLEKRLSGILRQAFMQCPTIETQLRLLEVFEGVSGREMVQAHLKDKDKQLVMSMTEELQEVHSMFSSMSLSPPMHKNMPPIVSCLMWVYGLKQRIKRPMEKLRQVSPHSLEGDAGWQMRDLYSDCMKELDKYEHDVTSAWQSGITAELTLRLKQPLLISEGFDEDADERPQIIHVNLDPQLLLLLREVRHLSQPPFSTHLPPPAKELLRNTNSYELSVTAARLETVVSNYNAIMRTLTPFEKPLFERKLAQIDMLLEQGLQHYTWRMKESADFIESAMSLVCLDVHQNLDIVQTGCRDIAAITISWSGGTLDVFSARQPSMSYSMEELLEMQKNLDDEHENLVVPSGHKIHSIVQASFEVVQISQASPAWQDYIDYIDAIVLDGLKQSALASLRAMLNMLVHANLVQLQDEELPVLPILTIRLELIENNVSFRPPLDQMSSIVSVQEHVAGWLAGFVARGRLVKMLGAKGAYEDYIAADEEVKQLLSNITKLVEDNGEECKKLLDIFQEYSFLWQQDVNQTFEAFLSGMLTPNPLRSFTQDRVVKQAAPPPTDRSSDGSSTRDKEISVYKTARDEIQELDDYHCVGWLRVDLQPIKQVLATYASKWMWTFTKYLSDQVTAMLGKLDIFLKRIEPEIESITGEERDTASFMKMMRLFNEVSAQQSEMDGKFSAMQRTVLLLKKYGQILPDKTQYLFSAAPSRWSNLKTKVSLAKQRLGPRIQEESASISQDLEAFAQRVLALQHELESSNVYSRECNLTEAYLLIDNFNKRLQVLENEAQDLIELQELLEASVVDFTILPSCRHELSNLKQVWETVRIIDEQQSEWKRHRWQKMNTKLLWEETNKQMDIIKALPDDVLTWDMYIGINESITTIQACLPLIDDLRNPAMRTRHWKQLVRVTGGALTIDNDTLKRMTLKELLSLGLQKHVDDVRAIVQRAVKDLAIEMSLKTYEEVWLSKIFELRPHIGNKVVATEVIQDNQSEYSQSEAGVPQLQAPSGRAGGVRTTSRVSNQSSHSKNKRSSISSLPQSLLNLGEVLKWQKRLQTIEAVLTVWLEVQEKWVEMKEVYSGADVRAALSSDANHFAMVNKDFRLLMRATERNPNVMQCCSRKNILKILEHMHGSLEKCRKSLLNHLERRRQIFPRLYFLSMEDVLHIICNGYSLSQVNMYINKLFEHLGSLVFEEVDDNDKYGFIITGVDSALGERLHFQQPVLCEGHIENWLTSFLMQLKAALQMQLATAMGVEKPMSRSQAREKEREASGHSKPGSSQTRKDGKNGKPASRATSRQSLRAQDTTLEAPEAVKYSERDDGGRSWTLEHVTEIVYLATQIQMSQQISEAIRALEAGERLTLEKALGKIEAGIQGTILLLKGLEGEHEQRLSRERLKMTAQTQNTGHKQEWDILHGTGSLTSEHGASSQDLVGGNIPSPHAESYSTPQPLGSDTAVPMDTMNISLPVLKELGDTKDSNKHTAEEEGDVRLMLFPSQIQKLTGLLSLLAHLRDLVQRLIHISSQRSPAASFDWKSQLLYTFGEESRSVTISCMNTDLEYGFEYLGSSPREVITPLTERVFVTMTQAVSAHTGVLCVGPQECGKFTTVKELSFCLGRALYIFNCTSSTNYLQLQDIFRGLASTGCWVSFIDLALLQLPVMSVFAQLMGTVMNALCQHKTAVHLESDDIQLHPYGAVFGLINSAVPVTACNPDRQLLYPSAVSKLPDSILNQFRVVSLMTLDFQLSLEVMLFSQGFIHGHELARKTKQLYSMCRCMFGTNTFISDKAILGEQRSGSFYGWSLETLKGVSSEAGANLTEILGADEKDSSADKKFLEEASFVTALRDAFMPRMTTRDASVFATVMQDLWPDVDVPMVFSGEEEKNARLQLKASLHTIKSELQVKNAKSLQSQSLKDSLMLNTPVVQMAHASSEHFSTVLDNAGKQVLEDIQDAIAVATADLALLPGAAFQARVLQLAQLNCIHQTILVVGPPGCGKSECIKTFAVAERERGKTINIQSIFTKAVESQELMGFIDPKTKEWKEGLLTSLLHKFCLQPVNMNYDIMAKPTMKIMQLDGQCDAHQMELLYSVLNNNGTVVLANNERLTIPNTLRFIWEMESLEMMTPSMLASVGVLVMSESDVGWKLMLVQWLEHRNEADRDLVTSFCDAYIERIVDYITACTQPAMLAGKPSDSGYPRYTRCINHSIINMVHTFIVLLEALVSSFNDLSDVEYERYFSYAAVWAFGGSLNVEHRESFSNWWKSQFEHHIDYPEDGTVFDYVVDNETHNFCKWSDLVPSYTGSPHQGIPQDAFVHTVHTEQLLHLLGVLTDAGRPVMLVGENGCGKTAIVNERIRTVCSGEVAEVLSLTVYANRFTNARLLFERLDERLEWKHGRTHVPKGNKRLLCLVDDVNLSQVDQFGHQTACELVREHLDDGGFYSPATHTWRYVKNVTYVTTINPWTTADTPRPSQRLLRHFAIFGCPYPGDKELQTIFTTLLTTHFITPESSGTSGSSTSNTWECMMRSRMQGEESLRRVISLLVCVTVELHNRLRTMFLPTAQRCHYIFTARDLSNIFRNICLSLQPGCEKRNLLLLWQHECHWIYGRRMVSDVDINRFRQALLQQCASSFIDDDQIQTIVRPRTPFFSNLMEQDSGVVTAGMIDARTSANVTEEDARTDLYRSVRNMKDVTVLLEKGVEEYNKIHPRITLALYKSVVEQVCRLSRTIASPHEGANTVLVAEGCPGRTTVLARLAAHLCGFFVFLPSPSPTSGTLTARMDLFKSDLVAAYTRAGTKGEKLLLLIHEEELLQEDLLVFLTEFVVSCTISPLFTYEEQTTIINSIRTEVTQAGLTYTRDVAWNFFLRTVRNNCRLCLIVSSTDEKFQRLCRKYPAFTKNVNFMWFLHWSKTQLVEHALYHLKGVKWMTEVQRENMAHMLASMHLVLRQQDGGEKTAGDYGHVTNTTYEKFVERFISLASERYTEIDQSHQVVTTTLEQIRHENELAVKLKKQLEHEMVFSFFFLVFSAAGYIKILSQIGQDTAITEQQISVVKNQLEKIEHLEKGLLCLLPEYQVAHERAVYKAIAIVADTKKVVKLMDKDKLAELRGMSKPSIDIEDLMAAIIMIRHQIPSADLTWQKGAKRQMANLDRFIDEELMTFDDMQLPETTLTLVEPYLKKPSFDPDTMEQKTGNSACRSLCQWVRGVVRYHRMMISKVKPLHQKVEETMQAVDSAQHKMNTLESKHKALETRLADLARGFEEATIDKNEQEEKTVKMRKILDTAAQLRRILRGERQRCQQVYDSHGRRLLAIPGGCAVAAGFATYLGPYHHSFRRVMLTVHWPNCLRERGIPLVIDSVDMLKGRVIDWSINFLKTASGASSTYDVDYTSTIQDEQETGDEDEPEDTSFRPSSPSGKEQGRSQSTSQPEEKEDGASKGLQEDKDNEMEETDTEKKDQEKPVEEDATKLSSDPVVKEASSKTEAPATQDTERREQEVVPGQISEDEPEDYPADTEYSESSAPVLTSSQYTRYMRSLIKLLVGETTLNEWIRKDFGPRQIENAAILCTSWQRPPMMIDPNGEGGVWLGRLNKLLNRRKLISVDMENRTDPHLILTLEQGITRGRPVILKNCEEVIDNFITPLIHHRNTTSEKDKDEEPRMIMFCGRRILCHQDFRFYLSTVLPKPRFSPAIASITTLINFDVSHDTLTEDLLSRLFARIRPDLYQEWVHGLRNLQLLKDTLFHFSHILKSRVLASGRSGQEGLLSSPKSLQFITNLTEARLQLADELDKTQTILSDLEVLKDELYPVAQRGTLLYAIMRSLSSIKHEYQFTLSFFLQLFDEAAGGQLPAEFGRDGNEEEGYEEDGSVSEGKKKPLRPGSAGSQLSTVDPTAGRESGEQPEKTEEEVKQPTLLEGTEGESTSISTGAAHKVAYGSESEELPTVELPDTIQLPTPGVEYASLSANRIKQLMDSITSLIFHRLMQSLLEEDQLLLRTLLCLNIQSEAGEDFSTEEMSLFLQGNPGLGMQLTLSDFDSKDSPPTWLSQEQWEDVMALSVLPGPLDSLCVSFASASQAWHQWYTTPYPEQEPLPLSERAGLKAIEKEEDIQGAQTEGTTSSPDLGSLTDFHQLLILRMLRPDRLPSALARYTEKHLRLNDPAENSMSIAEVLLGARSHLGVLLLLPLSTAVEDMVPESRLKLTDNPVNALLKVAKDLSITVERVSIGDGCEILVEEAIDTADKNDGWVVIEALHLAHPSFFISLRQLLQRVAKSRANTVEGRSDGGHFCVWLTCETDSNIPRQLTQSLHKVSWTHIMFLAKNHPAAPSQRSSKGGVACLSPKYYLHEAIVTALHQVPLEVWEEVASKSTLIKSLCFAMAVIQGALNARQLFGSAGFTRWYPFGSIQMINAIRFVTGKALQATDRSEPSLDDLCHAVGQAVYRDPGADIQLGTERISVPPANVAPASYAEWFEKTAHETNTLGALQLNFTKERQANDASAHRFIHNLYHMHETQSMEAGEVSVASARDLVDLNKLRSALDLCLEKLPGMLELGQVPQFLSQEYSFPYHRPSIISMSSASSSLMPESIGYVLLQECLWMNSLLCHIRQQISDLQTSMVGGRSALPHPLMSTVYSLQEEMVPIAWTHPNGQPCTHPLVSWLDDLMKRHRQLHGWVRKQMVPTFDENGFETSSFIARGHLTTVWLGGLVNPQALLTAIKQEKAVLVGADIDQIDFRCVVLNSKDVSDFDIDEGGLFLNDIFLEGADWNYDLDCLATSKSSLFQLPCIYLCPIVKSSQDKINQNRSLDQQETNTHDGTSLDKDNSQVLAKKRHLSEVDEREESLVGLPEGGSKKSRSYLLLQRFPSIQQAEEEEEEETISEEDDRDDDLYPDETREQPETSSEISVRSEQSQLSYKSMTPQAPPLPPGLGLTREPAMLNGKQRVLDDGVVEPPLVKSRPTSAASMSRVPKPPTEERNRSAESQSHNKPPSRPRSHGSHSVEEQEELWEENESNRHKMQPTYQSATIDVEASFEETPEEEKRSDYFVTNQEVTDEEQQEDDDKSQDRVSEEYHREEDYVSEEYQEEEEKERDEMEEAEKEQETGSEPSEKGTERLEFLEKSERKTSASGEGVSQWHPTDDPADDEPLSRPEVSSSHEDNTQQGKDSETEEPSEVPESPTFLAPGEDSLPVE</sequence>
<evidence type="ECO:0000256" key="8">
    <source>
        <dbReference type="ARBA" id="ARBA00023017"/>
    </source>
</evidence>
<dbReference type="Pfam" id="PF12775">
    <property type="entry name" value="AAA_7"/>
    <property type="match status" value="1"/>
</dbReference>
<dbReference type="InterPro" id="IPR013594">
    <property type="entry name" value="Dynein_heavy_tail"/>
</dbReference>
<dbReference type="InterPro" id="IPR042222">
    <property type="entry name" value="Dynein_2_N"/>
</dbReference>
<dbReference type="SUPFAM" id="SSF52540">
    <property type="entry name" value="P-loop containing nucleoside triphosphate hydrolases"/>
    <property type="match status" value="3"/>
</dbReference>
<evidence type="ECO:0000256" key="3">
    <source>
        <dbReference type="ARBA" id="ARBA00022490"/>
    </source>
</evidence>
<dbReference type="Gene3D" id="1.20.920.30">
    <property type="match status" value="1"/>
</dbReference>
<dbReference type="Gene3D" id="3.40.50.300">
    <property type="entry name" value="P-loop containing nucleotide triphosphate hydrolases"/>
    <property type="match status" value="6"/>
</dbReference>
<dbReference type="Pfam" id="PF17852">
    <property type="entry name" value="Dynein_AAA_lid"/>
    <property type="match status" value="1"/>
</dbReference>
<feature type="region of interest" description="Disordered" evidence="15">
    <location>
        <begin position="1371"/>
        <end position="1436"/>
    </location>
</feature>
<dbReference type="InterPro" id="IPR013602">
    <property type="entry name" value="Dynein_heavy_linker"/>
</dbReference>
<feature type="compositionally biased region" description="Acidic residues" evidence="15">
    <location>
        <begin position="5164"/>
        <end position="5185"/>
    </location>
</feature>
<feature type="compositionally biased region" description="Polar residues" evidence="15">
    <location>
        <begin position="4986"/>
        <end position="5007"/>
    </location>
</feature>
<dbReference type="GO" id="GO:0030286">
    <property type="term" value="C:dynein complex"/>
    <property type="evidence" value="ECO:0007669"/>
    <property type="project" value="UniProtKB-KW"/>
</dbReference>
<dbReference type="Gene3D" id="3.20.180.20">
    <property type="entry name" value="Dynein heavy chain, N-terminal domain 2"/>
    <property type="match status" value="1"/>
</dbReference>
<dbReference type="OrthoDB" id="10251809at2759"/>
<feature type="compositionally biased region" description="Acidic residues" evidence="15">
    <location>
        <begin position="3601"/>
        <end position="3614"/>
    </location>
</feature>
<feature type="compositionally biased region" description="Basic and acidic residues" evidence="15">
    <location>
        <begin position="1378"/>
        <end position="1388"/>
    </location>
</feature>
<dbReference type="FunFam" id="1.10.287.2620:FF:000002">
    <property type="entry name" value="Dynein heavy chain 2, axonemal"/>
    <property type="match status" value="1"/>
</dbReference>
<evidence type="ECO:0000256" key="14">
    <source>
        <dbReference type="SAM" id="Coils"/>
    </source>
</evidence>
<dbReference type="InterPro" id="IPR043157">
    <property type="entry name" value="Dynein_AAA1S"/>
</dbReference>
<keyword evidence="6" id="KW-0547">Nucleotide-binding</keyword>
<evidence type="ECO:0000256" key="11">
    <source>
        <dbReference type="ARBA" id="ARBA00023175"/>
    </source>
</evidence>
<dbReference type="Gene3D" id="3.10.490.20">
    <property type="match status" value="1"/>
</dbReference>
<dbReference type="InterPro" id="IPR042228">
    <property type="entry name" value="Dynein_linker_3"/>
</dbReference>
<dbReference type="InterPro" id="IPR041589">
    <property type="entry name" value="DNAH3_AAA_lid_1"/>
</dbReference>
<keyword evidence="8" id="KW-0243">Dynein</keyword>
<dbReference type="GO" id="GO:0045505">
    <property type="term" value="F:dynein intermediate chain binding"/>
    <property type="evidence" value="ECO:0007669"/>
    <property type="project" value="InterPro"/>
</dbReference>
<dbReference type="InterPro" id="IPR027417">
    <property type="entry name" value="P-loop_NTPase"/>
</dbReference>
<dbReference type="GO" id="GO:0008569">
    <property type="term" value="F:minus-end-directed microtubule motor activity"/>
    <property type="evidence" value="ECO:0007669"/>
    <property type="project" value="InterPro"/>
</dbReference>
<dbReference type="EMBL" id="PZQS01000007">
    <property type="protein sequence ID" value="PVD27607.1"/>
    <property type="molecule type" value="Genomic_DNA"/>
</dbReference>
<evidence type="ECO:0000256" key="5">
    <source>
        <dbReference type="ARBA" id="ARBA00022737"/>
    </source>
</evidence>
<dbReference type="Pfam" id="PF12774">
    <property type="entry name" value="AAA_6"/>
    <property type="match status" value="1"/>
</dbReference>
<reference evidence="17 18" key="1">
    <citation type="submission" date="2018-04" db="EMBL/GenBank/DDBJ databases">
        <title>The genome of golden apple snail Pomacea canaliculata provides insight into stress tolerance and invasive adaptation.</title>
        <authorList>
            <person name="Liu C."/>
            <person name="Liu B."/>
            <person name="Ren Y."/>
            <person name="Zhang Y."/>
            <person name="Wang H."/>
            <person name="Li S."/>
            <person name="Jiang F."/>
            <person name="Yin L."/>
            <person name="Zhang G."/>
            <person name="Qian W."/>
            <person name="Fan W."/>
        </authorList>
    </citation>
    <scope>NUCLEOTIDE SEQUENCE [LARGE SCALE GENOMIC DNA]</scope>
    <source>
        <strain evidence="17">SZHN2017</strain>
        <tissue evidence="17">Muscle</tissue>
    </source>
</reference>
<feature type="compositionally biased region" description="Polar residues" evidence="15">
    <location>
        <begin position="1409"/>
        <end position="1422"/>
    </location>
</feature>
<feature type="compositionally biased region" description="Polar residues" evidence="15">
    <location>
        <begin position="3508"/>
        <end position="3526"/>
    </location>
</feature>
<dbReference type="GO" id="GO:0007018">
    <property type="term" value="P:microtubule-based movement"/>
    <property type="evidence" value="ECO:0007669"/>
    <property type="project" value="InterPro"/>
</dbReference>
<comment type="subcellular location">
    <subcellularLocation>
        <location evidence="1">Cytoplasm</location>
        <location evidence="1">Cytoskeleton</location>
        <location evidence="1">Cilium axoneme</location>
    </subcellularLocation>
</comment>
<feature type="compositionally biased region" description="Polar residues" evidence="15">
    <location>
        <begin position="1533"/>
        <end position="1545"/>
    </location>
</feature>